<dbReference type="Pfam" id="PF00172">
    <property type="entry name" value="Zn_clus"/>
    <property type="match status" value="1"/>
</dbReference>
<gene>
    <name evidence="3" type="ORF">FMAN_03651</name>
</gene>
<proteinExistence type="predicted"/>
<feature type="domain" description="Zn(2)-C6 fungal-type" evidence="2">
    <location>
        <begin position="10"/>
        <end position="38"/>
    </location>
</feature>
<evidence type="ECO:0000256" key="1">
    <source>
        <dbReference type="ARBA" id="ARBA00023242"/>
    </source>
</evidence>
<dbReference type="CDD" id="cd00067">
    <property type="entry name" value="GAL4"/>
    <property type="match status" value="1"/>
</dbReference>
<dbReference type="PANTHER" id="PTHR38791">
    <property type="entry name" value="ZN(II)2CYS6 TRANSCRIPTION FACTOR (EUROFUNG)-RELATED-RELATED"/>
    <property type="match status" value="1"/>
</dbReference>
<dbReference type="InterPro" id="IPR001138">
    <property type="entry name" value="Zn2Cys6_DnaBD"/>
</dbReference>
<dbReference type="Proteomes" id="UP000184255">
    <property type="component" value="Unassembled WGS sequence"/>
</dbReference>
<dbReference type="InterPro" id="IPR053175">
    <property type="entry name" value="DHMBA_Reg_Transcription_Factor"/>
</dbReference>
<dbReference type="SMART" id="SM00066">
    <property type="entry name" value="GAL4"/>
    <property type="match status" value="1"/>
</dbReference>
<evidence type="ECO:0000259" key="2">
    <source>
        <dbReference type="PROSITE" id="PS50048"/>
    </source>
</evidence>
<dbReference type="PROSITE" id="PS00463">
    <property type="entry name" value="ZN2_CY6_FUNGAL_1"/>
    <property type="match status" value="1"/>
</dbReference>
<reference evidence="4" key="1">
    <citation type="journal article" date="2016" name="Genome Biol. Evol.">
        <title>Comparative 'omics' of the Fusarium fujikuroi species complex highlights differences in genetic potential and metabolite synthesis.</title>
        <authorList>
            <person name="Niehaus E.-M."/>
            <person name="Muensterkoetter M."/>
            <person name="Proctor R.H."/>
            <person name="Brown D.W."/>
            <person name="Sharon A."/>
            <person name="Idan Y."/>
            <person name="Oren-Young L."/>
            <person name="Sieber C.M."/>
            <person name="Novak O."/>
            <person name="Pencik A."/>
            <person name="Tarkowska D."/>
            <person name="Hromadova K."/>
            <person name="Freeman S."/>
            <person name="Maymon M."/>
            <person name="Elazar M."/>
            <person name="Youssef S.A."/>
            <person name="El-Shabrawy E.S.M."/>
            <person name="Shalaby A.B.A."/>
            <person name="Houterman P."/>
            <person name="Brock N.L."/>
            <person name="Burkhardt I."/>
            <person name="Tsavkelova E.A."/>
            <person name="Dickschat J.S."/>
            <person name="Galuszka P."/>
            <person name="Gueldener U."/>
            <person name="Tudzynski B."/>
        </authorList>
    </citation>
    <scope>NUCLEOTIDE SEQUENCE [LARGE SCALE GENOMIC DNA]</scope>
    <source>
        <strain evidence="4">MRC7560</strain>
    </source>
</reference>
<dbReference type="RefSeq" id="XP_041682955.1">
    <property type="nucleotide sequence ID" value="XM_041832498.1"/>
</dbReference>
<dbReference type="InterPro" id="IPR036864">
    <property type="entry name" value="Zn2-C6_fun-type_DNA-bd_sf"/>
</dbReference>
<name>A0A1L7T792_FUSMA</name>
<accession>A0A1L7T792</accession>
<evidence type="ECO:0000313" key="4">
    <source>
        <dbReference type="Proteomes" id="UP000184255"/>
    </source>
</evidence>
<sequence length="208" mass="23496">MVYPGRKSSGCLLCRERKIKCDERQPGCRRCETYRTPCPGYKRPLEVRPYFAPGNAIHVEGSEPTALRMQSIADVIGNSPLSPSSTGKLNFLQDESLMNYFLTQYSVPCRPGIYSGHLEFLPDLLASSSPTSPLWPATCALANLVLSRRYKSPDLYERARKSYGCALWSLNDNLSQVPDTWQDDTVAAIMLLHQIEVSRQQLHKLYLH</sequence>
<dbReference type="GO" id="GO:0008270">
    <property type="term" value="F:zinc ion binding"/>
    <property type="evidence" value="ECO:0007669"/>
    <property type="project" value="InterPro"/>
</dbReference>
<organism evidence="3 4">
    <name type="scientific">Fusarium mangiferae</name>
    <name type="common">Mango malformation disease fungus</name>
    <dbReference type="NCBI Taxonomy" id="192010"/>
    <lineage>
        <taxon>Eukaryota</taxon>
        <taxon>Fungi</taxon>
        <taxon>Dikarya</taxon>
        <taxon>Ascomycota</taxon>
        <taxon>Pezizomycotina</taxon>
        <taxon>Sordariomycetes</taxon>
        <taxon>Hypocreomycetidae</taxon>
        <taxon>Hypocreales</taxon>
        <taxon>Nectriaceae</taxon>
        <taxon>Fusarium</taxon>
        <taxon>Fusarium fujikuroi species complex</taxon>
    </lineage>
</organism>
<dbReference type="EMBL" id="FCQH01000006">
    <property type="protein sequence ID" value="CVK94628.1"/>
    <property type="molecule type" value="Genomic_DNA"/>
</dbReference>
<dbReference type="AlphaFoldDB" id="A0A1L7T792"/>
<dbReference type="GeneID" id="65082922"/>
<comment type="caution">
    <text evidence="3">The sequence shown here is derived from an EMBL/GenBank/DDBJ whole genome shotgun (WGS) entry which is preliminary data.</text>
</comment>
<keyword evidence="4" id="KW-1185">Reference proteome</keyword>
<evidence type="ECO:0000313" key="3">
    <source>
        <dbReference type="EMBL" id="CVK94628.1"/>
    </source>
</evidence>
<protein>
    <recommendedName>
        <fullName evidence="2">Zn(2)-C6 fungal-type domain-containing protein</fullName>
    </recommendedName>
</protein>
<dbReference type="VEuPathDB" id="FungiDB:FMAN_03651"/>
<dbReference type="PANTHER" id="PTHR38791:SF5">
    <property type="entry name" value="TRANSCRIPTION FACTOR DBAG-RELATED"/>
    <property type="match status" value="1"/>
</dbReference>
<keyword evidence="1" id="KW-0539">Nucleus</keyword>
<dbReference type="PROSITE" id="PS50048">
    <property type="entry name" value="ZN2_CY6_FUNGAL_2"/>
    <property type="match status" value="1"/>
</dbReference>
<dbReference type="SUPFAM" id="SSF57701">
    <property type="entry name" value="Zn2/Cys6 DNA-binding domain"/>
    <property type="match status" value="1"/>
</dbReference>
<dbReference type="GO" id="GO:0000981">
    <property type="term" value="F:DNA-binding transcription factor activity, RNA polymerase II-specific"/>
    <property type="evidence" value="ECO:0007669"/>
    <property type="project" value="InterPro"/>
</dbReference>
<dbReference type="Gene3D" id="4.10.240.10">
    <property type="entry name" value="Zn(2)-C6 fungal-type DNA-binding domain"/>
    <property type="match status" value="1"/>
</dbReference>